<dbReference type="Pfam" id="PF13557">
    <property type="entry name" value="Phenol_MetA_deg"/>
    <property type="match status" value="1"/>
</dbReference>
<dbReference type="AlphaFoldDB" id="A0A1B9DPD6"/>
<dbReference type="InterPro" id="IPR025737">
    <property type="entry name" value="FApF"/>
</dbReference>
<evidence type="ECO:0000256" key="1">
    <source>
        <dbReference type="SAM" id="SignalP"/>
    </source>
</evidence>
<dbReference type="STRING" id="551990.SAMN05192550_0361"/>
<dbReference type="EMBL" id="FNEO01000001">
    <property type="protein sequence ID" value="SDI61753.1"/>
    <property type="molecule type" value="Genomic_DNA"/>
</dbReference>
<proteinExistence type="predicted"/>
<dbReference type="Proteomes" id="UP000093226">
    <property type="component" value="Unassembled WGS sequence"/>
</dbReference>
<sequence>MKKLYLSCILLIPLFMSSQTDIDGIMMSKNNFCVGTVYQYSSWDKYWEGTFKRENLNLGTVSTKSIGLMGNYGLSDKLNILFSLPYVETNASAGTMKGQKGIQDLTLTVKYVPFEKKIGHTTYSLYALGSFSVPVTDYAADYLPLSLGLKSKTASLRLMGDVQSGNFFSTLSAAYIKRANITIDRNSYYTNNEVHYTNEVAMPDAISVNFRFGYRSNRLIAEAIIDSWTTQAGGFDITKNNMPFPSNTMNALKLGLNTKYTLKRIPELAVVGGYNFVTEGRNIGKSTAIYGGLFYVINFKKTEHDEKCTTKTCK</sequence>
<evidence type="ECO:0000313" key="2">
    <source>
        <dbReference type="EMBL" id="OCB71566.1"/>
    </source>
</evidence>
<reference evidence="2" key="2">
    <citation type="submission" date="2016-03" db="EMBL/GenBank/DDBJ databases">
        <authorList>
            <person name="Ploux O."/>
        </authorList>
    </citation>
    <scope>NUCLEOTIDE SEQUENCE</scope>
    <source>
        <strain evidence="2">NBRC 105008</strain>
    </source>
</reference>
<protein>
    <submittedName>
        <fullName evidence="3">MetA-pathway of phenol degradation</fullName>
    </submittedName>
</protein>
<keyword evidence="5" id="KW-1185">Reference proteome</keyword>
<organism evidence="2 4">
    <name type="scientific">Flavobacterium glycines</name>
    <dbReference type="NCBI Taxonomy" id="551990"/>
    <lineage>
        <taxon>Bacteria</taxon>
        <taxon>Pseudomonadati</taxon>
        <taxon>Bacteroidota</taxon>
        <taxon>Flavobacteriia</taxon>
        <taxon>Flavobacteriales</taxon>
        <taxon>Flavobacteriaceae</taxon>
        <taxon>Flavobacterium</taxon>
    </lineage>
</organism>
<evidence type="ECO:0000313" key="5">
    <source>
        <dbReference type="Proteomes" id="UP000182367"/>
    </source>
</evidence>
<reference evidence="4" key="1">
    <citation type="submission" date="2016-03" db="EMBL/GenBank/DDBJ databases">
        <title>Draft genome sequence of Paenibacillus glacialis DSM 22343.</title>
        <authorList>
            <person name="Shin S.-K."/>
            <person name="Yi H."/>
        </authorList>
    </citation>
    <scope>NUCLEOTIDE SEQUENCE [LARGE SCALE GENOMIC DNA]</scope>
    <source>
        <strain evidence="4">NBRC 105008</strain>
    </source>
</reference>
<accession>A0A1B9DPD6</accession>
<evidence type="ECO:0000313" key="4">
    <source>
        <dbReference type="Proteomes" id="UP000093226"/>
    </source>
</evidence>
<comment type="caution">
    <text evidence="2">The sequence shown here is derived from an EMBL/GenBank/DDBJ whole genome shotgun (WGS) entry which is preliminary data.</text>
</comment>
<keyword evidence="1" id="KW-0732">Signal</keyword>
<feature type="signal peptide" evidence="1">
    <location>
        <begin position="1"/>
        <end position="18"/>
    </location>
</feature>
<dbReference type="EMBL" id="LVEO01000018">
    <property type="protein sequence ID" value="OCB71566.1"/>
    <property type="molecule type" value="Genomic_DNA"/>
</dbReference>
<reference evidence="3 5" key="3">
    <citation type="submission" date="2016-10" db="EMBL/GenBank/DDBJ databases">
        <authorList>
            <person name="Varghese N."/>
            <person name="Submissions S."/>
        </authorList>
    </citation>
    <scope>NUCLEOTIDE SEQUENCE [LARGE SCALE GENOMIC DNA]</scope>
    <source>
        <strain evidence="3 5">Gm-149</strain>
    </source>
</reference>
<name>A0A1B9DPD6_9FLAO</name>
<dbReference type="Proteomes" id="UP000182367">
    <property type="component" value="Unassembled WGS sequence"/>
</dbReference>
<feature type="chain" id="PRO_5008624498" evidence="1">
    <location>
        <begin position="19"/>
        <end position="314"/>
    </location>
</feature>
<dbReference type="OrthoDB" id="5562884at2"/>
<gene>
    <name evidence="2" type="ORF">FBGL_10035</name>
    <name evidence="3" type="ORF">SAMN05192550_0361</name>
</gene>
<evidence type="ECO:0000313" key="3">
    <source>
        <dbReference type="EMBL" id="SDI61753.1"/>
    </source>
</evidence>